<evidence type="ECO:0000256" key="8">
    <source>
        <dbReference type="ARBA" id="ARBA00023306"/>
    </source>
</evidence>
<keyword evidence="5" id="KW-0498">Mitosis</keyword>
<dbReference type="AlphaFoldDB" id="A0A6G0WE73"/>
<dbReference type="GO" id="GO:0005634">
    <property type="term" value="C:nucleus"/>
    <property type="evidence" value="ECO:0007669"/>
    <property type="project" value="InterPro"/>
</dbReference>
<evidence type="ECO:0000256" key="1">
    <source>
        <dbReference type="ARBA" id="ARBA00004629"/>
    </source>
</evidence>
<evidence type="ECO:0000313" key="10">
    <source>
        <dbReference type="EMBL" id="KAF0725647.1"/>
    </source>
</evidence>
<dbReference type="GO" id="GO:0000444">
    <property type="term" value="C:MIS12/MIND type complex"/>
    <property type="evidence" value="ECO:0007669"/>
    <property type="project" value="TreeGrafter"/>
</dbReference>
<keyword evidence="8" id="KW-0131">Cell cycle</keyword>
<accession>A0A6G0WE73</accession>
<evidence type="ECO:0000256" key="9">
    <source>
        <dbReference type="ARBA" id="ARBA00023328"/>
    </source>
</evidence>
<keyword evidence="7" id="KW-0175">Coiled coil</keyword>
<evidence type="ECO:0000313" key="11">
    <source>
        <dbReference type="Proteomes" id="UP000481153"/>
    </source>
</evidence>
<proteinExistence type="inferred from homology"/>
<evidence type="ECO:0000256" key="6">
    <source>
        <dbReference type="ARBA" id="ARBA00022838"/>
    </source>
</evidence>
<dbReference type="EMBL" id="VJMJ01000237">
    <property type="protein sequence ID" value="KAF0725647.1"/>
    <property type="molecule type" value="Genomic_DNA"/>
</dbReference>
<evidence type="ECO:0000256" key="4">
    <source>
        <dbReference type="ARBA" id="ARBA00022618"/>
    </source>
</evidence>
<gene>
    <name evidence="10" type="ORF">Ae201684_015980</name>
</gene>
<protein>
    <submittedName>
        <fullName evidence="10">Uncharacterized protein</fullName>
    </submittedName>
</protein>
<comment type="subcellular location">
    <subcellularLocation>
        <location evidence="1">Chromosome</location>
        <location evidence="1">Centromere</location>
        <location evidence="1">Kinetochore</location>
    </subcellularLocation>
</comment>
<keyword evidence="9" id="KW-0137">Centromere</keyword>
<keyword evidence="6" id="KW-0995">Kinetochore</keyword>
<dbReference type="GO" id="GO:0051382">
    <property type="term" value="P:kinetochore assembly"/>
    <property type="evidence" value="ECO:0007669"/>
    <property type="project" value="TreeGrafter"/>
</dbReference>
<keyword evidence="11" id="KW-1185">Reference proteome</keyword>
<dbReference type="GO" id="GO:0051301">
    <property type="term" value="P:cell division"/>
    <property type="evidence" value="ECO:0007669"/>
    <property type="project" value="UniProtKB-KW"/>
</dbReference>
<sequence>MAVGPSSTVPTSPPQDFFRGTSSQFMDNVFQAVESYVDAGAMALEHKLLEVHGGPSMSSTQAESIHEGVQLYMDAVRTTFVKNFDKLELYAMRNVFVAPDNIAEIESKYQTHQIAQRNNIDERTDADPREIENELNALRREIYLATQHHNALLSTKKQLDDQLVSIQQLVTDLNFTQDIPRIVGPLSKHVKSAAMLRSTIGSMKELHAELESKKQSNVDSQHHPALTYDAVVSRFNKQALHVQTEDIAHLNQLL</sequence>
<dbReference type="GO" id="GO:0000070">
    <property type="term" value="P:mitotic sister chromatid segregation"/>
    <property type="evidence" value="ECO:0007669"/>
    <property type="project" value="TreeGrafter"/>
</dbReference>
<dbReference type="Pfam" id="PF05859">
    <property type="entry name" value="Mis12"/>
    <property type="match status" value="1"/>
</dbReference>
<dbReference type="Proteomes" id="UP000481153">
    <property type="component" value="Unassembled WGS sequence"/>
</dbReference>
<evidence type="ECO:0000256" key="7">
    <source>
        <dbReference type="ARBA" id="ARBA00023054"/>
    </source>
</evidence>
<dbReference type="InterPro" id="IPR008685">
    <property type="entry name" value="Centromere_Mis12"/>
</dbReference>
<keyword evidence="3" id="KW-0158">Chromosome</keyword>
<keyword evidence="4" id="KW-0132">Cell division</keyword>
<evidence type="ECO:0000256" key="2">
    <source>
        <dbReference type="ARBA" id="ARBA00008643"/>
    </source>
</evidence>
<comment type="caution">
    <text evidence="10">The sequence shown here is derived from an EMBL/GenBank/DDBJ whole genome shotgun (WGS) entry which is preliminary data.</text>
</comment>
<reference evidence="10 11" key="1">
    <citation type="submission" date="2019-07" db="EMBL/GenBank/DDBJ databases">
        <title>Genomics analysis of Aphanomyces spp. identifies a new class of oomycete effector associated with host adaptation.</title>
        <authorList>
            <person name="Gaulin E."/>
        </authorList>
    </citation>
    <scope>NUCLEOTIDE SEQUENCE [LARGE SCALE GENOMIC DNA]</scope>
    <source>
        <strain evidence="10 11">ATCC 201684</strain>
    </source>
</reference>
<evidence type="ECO:0000256" key="3">
    <source>
        <dbReference type="ARBA" id="ARBA00022454"/>
    </source>
</evidence>
<dbReference type="VEuPathDB" id="FungiDB:AeMF1_021285"/>
<evidence type="ECO:0000256" key="5">
    <source>
        <dbReference type="ARBA" id="ARBA00022776"/>
    </source>
</evidence>
<comment type="similarity">
    <text evidence="2">Belongs to the mis12 family.</text>
</comment>
<organism evidence="10 11">
    <name type="scientific">Aphanomyces euteiches</name>
    <dbReference type="NCBI Taxonomy" id="100861"/>
    <lineage>
        <taxon>Eukaryota</taxon>
        <taxon>Sar</taxon>
        <taxon>Stramenopiles</taxon>
        <taxon>Oomycota</taxon>
        <taxon>Saprolegniomycetes</taxon>
        <taxon>Saprolegniales</taxon>
        <taxon>Verrucalvaceae</taxon>
        <taxon>Aphanomyces</taxon>
    </lineage>
</organism>
<name>A0A6G0WE73_9STRA</name>
<dbReference type="PANTHER" id="PTHR14527:SF2">
    <property type="entry name" value="PROTEIN MIS12 HOMOLOG"/>
    <property type="match status" value="1"/>
</dbReference>
<dbReference type="PANTHER" id="PTHR14527">
    <property type="entry name" value="PROTEIN MIS12 HOMOLOG"/>
    <property type="match status" value="1"/>
</dbReference>